<reference evidence="4 5" key="1">
    <citation type="journal article" date="2013" name="Genome Announc.">
        <title>Genome Sequence of Staphylococcus massiliensis Strain S46, Isolated from the Surface of Healthy Human Skin.</title>
        <authorList>
            <person name="Srivastav R."/>
            <person name="Singh A."/>
            <person name="Jangir P.K."/>
            <person name="Kumari C."/>
            <person name="Muduli S."/>
            <person name="Sharma R."/>
        </authorList>
    </citation>
    <scope>NUCLEOTIDE SEQUENCE [LARGE SCALE GENOMIC DNA]</scope>
    <source>
        <strain evidence="4 5">S46</strain>
    </source>
</reference>
<dbReference type="AlphaFoldDB" id="K9ALP2"/>
<dbReference type="InterPro" id="IPR020476">
    <property type="entry name" value="Nudix_hydrolase"/>
</dbReference>
<dbReference type="eggNOG" id="COG0494">
    <property type="taxonomic scope" value="Bacteria"/>
</dbReference>
<feature type="domain" description="Nudix hydrolase" evidence="3">
    <location>
        <begin position="1"/>
        <end position="126"/>
    </location>
</feature>
<keyword evidence="5" id="KW-1185">Reference proteome</keyword>
<dbReference type="STRING" id="1229783.C273_05942"/>
<keyword evidence="2" id="KW-0378">Hydrolase</keyword>
<organism evidence="4 5">
    <name type="scientific">Staphylococcus massiliensis S46</name>
    <dbReference type="NCBI Taxonomy" id="1229783"/>
    <lineage>
        <taxon>Bacteria</taxon>
        <taxon>Bacillati</taxon>
        <taxon>Bacillota</taxon>
        <taxon>Bacilli</taxon>
        <taxon>Bacillales</taxon>
        <taxon>Staphylococcaceae</taxon>
        <taxon>Staphylococcus</taxon>
    </lineage>
</organism>
<dbReference type="InterPro" id="IPR015797">
    <property type="entry name" value="NUDIX_hydrolase-like_dom_sf"/>
</dbReference>
<dbReference type="Pfam" id="PF00293">
    <property type="entry name" value="NUDIX"/>
    <property type="match status" value="1"/>
</dbReference>
<protein>
    <recommendedName>
        <fullName evidence="3">Nudix hydrolase domain-containing protein</fullName>
    </recommendedName>
</protein>
<dbReference type="GO" id="GO:0016787">
    <property type="term" value="F:hydrolase activity"/>
    <property type="evidence" value="ECO:0007669"/>
    <property type="project" value="UniProtKB-KW"/>
</dbReference>
<dbReference type="PROSITE" id="PS51462">
    <property type="entry name" value="NUDIX"/>
    <property type="match status" value="1"/>
</dbReference>
<dbReference type="PANTHER" id="PTHR43046:SF14">
    <property type="entry name" value="MUTT_NUDIX FAMILY PROTEIN"/>
    <property type="match status" value="1"/>
</dbReference>
<dbReference type="CDD" id="cd04690">
    <property type="entry name" value="NUDIX_Hydrolase"/>
    <property type="match status" value="1"/>
</dbReference>
<evidence type="ECO:0000259" key="3">
    <source>
        <dbReference type="PROSITE" id="PS51462"/>
    </source>
</evidence>
<comment type="cofactor">
    <cofactor evidence="1">
        <name>Mg(2+)</name>
        <dbReference type="ChEBI" id="CHEBI:18420"/>
    </cofactor>
</comment>
<dbReference type="EMBL" id="AMSQ01000007">
    <property type="protein sequence ID" value="EKU48224.1"/>
    <property type="molecule type" value="Genomic_DNA"/>
</dbReference>
<dbReference type="Gene3D" id="3.90.79.10">
    <property type="entry name" value="Nucleoside Triphosphate Pyrophosphohydrolase"/>
    <property type="match status" value="1"/>
</dbReference>
<dbReference type="PANTHER" id="PTHR43046">
    <property type="entry name" value="GDP-MANNOSE MANNOSYL HYDROLASE"/>
    <property type="match status" value="1"/>
</dbReference>
<sequence length="126" mass="14304">MIRCVCLVEETDDKILLVQVRHQAKYYFPGGKIDAGESLEVALQRELKEELQLDVKVEDLTYIGKVVGDAYPQPDTETELNGFKCVTPIDWSQVEIDNEITDIKWVSKADDTIIAPAVQTWIETFS</sequence>
<evidence type="ECO:0000313" key="4">
    <source>
        <dbReference type="EMBL" id="EKU48224.1"/>
    </source>
</evidence>
<dbReference type="SUPFAM" id="SSF55811">
    <property type="entry name" value="Nudix"/>
    <property type="match status" value="1"/>
</dbReference>
<dbReference type="OrthoDB" id="3532303at2"/>
<gene>
    <name evidence="4" type="ORF">C273_05942</name>
</gene>
<dbReference type="PRINTS" id="PR00502">
    <property type="entry name" value="NUDIXFAMILY"/>
</dbReference>
<name>K9ALP2_9STAP</name>
<proteinExistence type="predicted"/>
<evidence type="ECO:0000256" key="2">
    <source>
        <dbReference type="ARBA" id="ARBA00022801"/>
    </source>
</evidence>
<evidence type="ECO:0000313" key="5">
    <source>
        <dbReference type="Proteomes" id="UP000009885"/>
    </source>
</evidence>
<dbReference type="Proteomes" id="UP000009885">
    <property type="component" value="Unassembled WGS sequence"/>
</dbReference>
<dbReference type="PATRIC" id="fig|1229783.3.peg.1202"/>
<evidence type="ECO:0000256" key="1">
    <source>
        <dbReference type="ARBA" id="ARBA00001946"/>
    </source>
</evidence>
<comment type="caution">
    <text evidence="4">The sequence shown here is derived from an EMBL/GenBank/DDBJ whole genome shotgun (WGS) entry which is preliminary data.</text>
</comment>
<dbReference type="RefSeq" id="WP_009383359.1">
    <property type="nucleotide sequence ID" value="NZ_AMSQ01000007.1"/>
</dbReference>
<dbReference type="InterPro" id="IPR000086">
    <property type="entry name" value="NUDIX_hydrolase_dom"/>
</dbReference>
<accession>K9ALP2</accession>